<accession>A0ACD1H5H7</accession>
<proteinExistence type="predicted"/>
<gene>
    <name evidence="1" type="ORF">BO66DRAFT_121117</name>
</gene>
<organism evidence="1 2">
    <name type="scientific">Aspergillus aculeatinus CBS 121060</name>
    <dbReference type="NCBI Taxonomy" id="1448322"/>
    <lineage>
        <taxon>Eukaryota</taxon>
        <taxon>Fungi</taxon>
        <taxon>Dikarya</taxon>
        <taxon>Ascomycota</taxon>
        <taxon>Pezizomycotina</taxon>
        <taxon>Eurotiomycetes</taxon>
        <taxon>Eurotiomycetidae</taxon>
        <taxon>Eurotiales</taxon>
        <taxon>Aspergillaceae</taxon>
        <taxon>Aspergillus</taxon>
        <taxon>Aspergillus subgen. Circumdati</taxon>
    </lineage>
</organism>
<sequence length="175" mass="20326">MSIIKRTIRFIKNLLRHFPRAGDEDELDSQREQVLSNLWTTYEVTRAMELDPILMDPEQLAKLDVLILPFDLTSDTDTDPNIPLALNPANYFVPLAYDYVREHPVNLSDSDTARWFNYQATALHPEFRGFTNRTMSSHGAADLLSRCLHIEMSSSRLNCEDGTQKLTWLNKWRVR</sequence>
<keyword evidence="2" id="KW-1185">Reference proteome</keyword>
<dbReference type="Proteomes" id="UP000249661">
    <property type="component" value="Unassembled WGS sequence"/>
</dbReference>
<dbReference type="EMBL" id="KZ824964">
    <property type="protein sequence ID" value="RAH68758.1"/>
    <property type="molecule type" value="Genomic_DNA"/>
</dbReference>
<name>A0ACD1H5H7_9EURO</name>
<evidence type="ECO:0000313" key="2">
    <source>
        <dbReference type="Proteomes" id="UP000249661"/>
    </source>
</evidence>
<reference evidence="1" key="1">
    <citation type="submission" date="2018-02" db="EMBL/GenBank/DDBJ databases">
        <title>The genomes of Aspergillus section Nigri reveals drivers in fungal speciation.</title>
        <authorList>
            <consortium name="DOE Joint Genome Institute"/>
            <person name="Vesth T.C."/>
            <person name="Nybo J."/>
            <person name="Theobald S."/>
            <person name="Brandl J."/>
            <person name="Frisvad J.C."/>
            <person name="Nielsen K.F."/>
            <person name="Lyhne E.K."/>
            <person name="Kogle M.E."/>
            <person name="Kuo A."/>
            <person name="Riley R."/>
            <person name="Clum A."/>
            <person name="Nolan M."/>
            <person name="Lipzen A."/>
            <person name="Salamov A."/>
            <person name="Henrissat B."/>
            <person name="Wiebenga A."/>
            <person name="De vries R.P."/>
            <person name="Grigoriev I.V."/>
            <person name="Mortensen U.H."/>
            <person name="Andersen M.R."/>
            <person name="Baker S.E."/>
        </authorList>
    </citation>
    <scope>NUCLEOTIDE SEQUENCE</scope>
    <source>
        <strain evidence="1">CBS 121060</strain>
    </source>
</reference>
<evidence type="ECO:0000313" key="1">
    <source>
        <dbReference type="EMBL" id="RAH68758.1"/>
    </source>
</evidence>
<protein>
    <submittedName>
        <fullName evidence="1">Uncharacterized protein</fullName>
    </submittedName>
</protein>